<dbReference type="EMBL" id="JACHIL010000003">
    <property type="protein sequence ID" value="MBB5091735.1"/>
    <property type="molecule type" value="Genomic_DNA"/>
</dbReference>
<evidence type="ECO:0000313" key="1">
    <source>
        <dbReference type="EMBL" id="MBB5091735.1"/>
    </source>
</evidence>
<organism evidence="1 2">
    <name type="scientific">Pseudochrobactrum saccharolyticum</name>
    <dbReference type="NCBI Taxonomy" id="354352"/>
    <lineage>
        <taxon>Bacteria</taxon>
        <taxon>Pseudomonadati</taxon>
        <taxon>Pseudomonadota</taxon>
        <taxon>Alphaproteobacteria</taxon>
        <taxon>Hyphomicrobiales</taxon>
        <taxon>Brucellaceae</taxon>
        <taxon>Pseudochrobactrum</taxon>
    </lineage>
</organism>
<dbReference type="Proteomes" id="UP000531231">
    <property type="component" value="Unassembled WGS sequence"/>
</dbReference>
<dbReference type="AlphaFoldDB" id="A0A7W8AM20"/>
<protein>
    <submittedName>
        <fullName evidence="1">Uncharacterized protein</fullName>
    </submittedName>
</protein>
<sequence>MAMMCGENTDINTLPNRLRCHVCSYRGASNVDILAGQVDLQGSYFIYQEDDGMRRLF</sequence>
<evidence type="ECO:0000313" key="2">
    <source>
        <dbReference type="Proteomes" id="UP000531231"/>
    </source>
</evidence>
<name>A0A7W8AM20_9HYPH</name>
<keyword evidence="2" id="KW-1185">Reference proteome</keyword>
<proteinExistence type="predicted"/>
<comment type="caution">
    <text evidence="1">The sequence shown here is derived from an EMBL/GenBank/DDBJ whole genome shotgun (WGS) entry which is preliminary data.</text>
</comment>
<gene>
    <name evidence="1" type="ORF">HNQ68_002276</name>
</gene>
<reference evidence="1 2" key="1">
    <citation type="submission" date="2020-08" db="EMBL/GenBank/DDBJ databases">
        <title>Genomic Encyclopedia of Type Strains, Phase IV (KMG-IV): sequencing the most valuable type-strain genomes for metagenomic binning, comparative biology and taxonomic classification.</title>
        <authorList>
            <person name="Goeker M."/>
        </authorList>
    </citation>
    <scope>NUCLEOTIDE SEQUENCE [LARGE SCALE GENOMIC DNA]</scope>
    <source>
        <strain evidence="1 2">DSM 25620</strain>
    </source>
</reference>
<accession>A0A7W8AM20</accession>